<feature type="region of interest" description="Disordered" evidence="1">
    <location>
        <begin position="78"/>
        <end position="98"/>
    </location>
</feature>
<evidence type="ECO:0000313" key="2">
    <source>
        <dbReference type="EMBL" id="CAI2384138.1"/>
    </source>
</evidence>
<reference evidence="2" key="1">
    <citation type="submission" date="2023-07" db="EMBL/GenBank/DDBJ databases">
        <authorList>
            <consortium name="AG Swart"/>
            <person name="Singh M."/>
            <person name="Singh A."/>
            <person name="Seah K."/>
            <person name="Emmerich C."/>
        </authorList>
    </citation>
    <scope>NUCLEOTIDE SEQUENCE</scope>
    <source>
        <strain evidence="2">DP1</strain>
    </source>
</reference>
<feature type="region of interest" description="Disordered" evidence="1">
    <location>
        <begin position="121"/>
        <end position="155"/>
    </location>
</feature>
<feature type="compositionally biased region" description="Basic and acidic residues" evidence="1">
    <location>
        <begin position="41"/>
        <end position="50"/>
    </location>
</feature>
<feature type="compositionally biased region" description="Polar residues" evidence="1">
    <location>
        <begin position="138"/>
        <end position="155"/>
    </location>
</feature>
<organism evidence="2 3">
    <name type="scientific">Euplotes crassus</name>
    <dbReference type="NCBI Taxonomy" id="5936"/>
    <lineage>
        <taxon>Eukaryota</taxon>
        <taxon>Sar</taxon>
        <taxon>Alveolata</taxon>
        <taxon>Ciliophora</taxon>
        <taxon>Intramacronucleata</taxon>
        <taxon>Spirotrichea</taxon>
        <taxon>Hypotrichia</taxon>
        <taxon>Euplotida</taxon>
        <taxon>Euplotidae</taxon>
        <taxon>Moneuplotes</taxon>
    </lineage>
</organism>
<name>A0AAD1Y3Q8_EUPCR</name>
<feature type="compositionally biased region" description="Polar residues" evidence="1">
    <location>
        <begin position="78"/>
        <end position="91"/>
    </location>
</feature>
<evidence type="ECO:0000256" key="1">
    <source>
        <dbReference type="SAM" id="MobiDB-lite"/>
    </source>
</evidence>
<sequence length="297" mass="34759">MDEKLKLLEPLQDDTLTGHKMKFNKFCKDNNWKPKKSNKRDRKDKIKQFETKLAKDDPTLDYYKKGNKRMRIEQMFSELSLNGHQSPTSKSSQREYSYEDSYQGSECFSIEIQKIQSTKDLNEGDILPRRKRKRAKTYASQSNSPSFGNHTNVSESDSLRKSLVISEFVNFSENTPNPKPEDLQVQSDSNREKSDDTKVSIEIDDNKEDSLDKEMDTTNEIKPRSIRITILNDLDKVIFEKSLTIDHDSIKIKPFLDIIDELCAKSRGLSKYKKFFKKALYKKFNIPDFDDIFQDNF</sequence>
<feature type="compositionally biased region" description="Basic and acidic residues" evidence="1">
    <location>
        <begin position="189"/>
        <end position="201"/>
    </location>
</feature>
<dbReference type="AlphaFoldDB" id="A0AAD1Y3Q8"/>
<feature type="region of interest" description="Disordered" evidence="1">
    <location>
        <begin position="28"/>
        <end position="50"/>
    </location>
</feature>
<comment type="caution">
    <text evidence="2">The sequence shown here is derived from an EMBL/GenBank/DDBJ whole genome shotgun (WGS) entry which is preliminary data.</text>
</comment>
<dbReference type="Proteomes" id="UP001295684">
    <property type="component" value="Unassembled WGS sequence"/>
</dbReference>
<protein>
    <submittedName>
        <fullName evidence="2">Uncharacterized protein</fullName>
    </submittedName>
</protein>
<keyword evidence="3" id="KW-1185">Reference proteome</keyword>
<proteinExistence type="predicted"/>
<dbReference type="EMBL" id="CAMPGE010026449">
    <property type="protein sequence ID" value="CAI2384138.1"/>
    <property type="molecule type" value="Genomic_DNA"/>
</dbReference>
<accession>A0AAD1Y3Q8</accession>
<feature type="region of interest" description="Disordered" evidence="1">
    <location>
        <begin position="171"/>
        <end position="215"/>
    </location>
</feature>
<evidence type="ECO:0000313" key="3">
    <source>
        <dbReference type="Proteomes" id="UP001295684"/>
    </source>
</evidence>
<gene>
    <name evidence="2" type="ORF">ECRASSUSDP1_LOCUS25659</name>
</gene>